<name>A0AA39C9E0_9HYME</name>
<dbReference type="AlphaFoldDB" id="A0AA39C9E0"/>
<dbReference type="EMBL" id="JAQQBS010001423">
    <property type="protein sequence ID" value="KAK0160122.1"/>
    <property type="molecule type" value="Genomic_DNA"/>
</dbReference>
<dbReference type="InterPro" id="IPR012674">
    <property type="entry name" value="Calycin"/>
</dbReference>
<proteinExistence type="predicted"/>
<protein>
    <submittedName>
        <fullName evidence="1">Uncharacterized protein</fullName>
    </submittedName>
</protein>
<accession>A0AA39C9E0</accession>
<sequence>MRNELQQHSWSTPDALENQIGADYQCLPTAIVFKIVSADYLDSDDKRANINAQKFVGIWYLISVISDVKISDVPKCIVWNVKKEHDNNIFNIKIYEGMPSNQTRHIQRRFRYSPIGDLDLIDETTGHGESVHSSSDNSKVILKRKDRIGYLIFSRRLKGFSKKLHHDINITVRENNWVYTIIDQVDCSGMQE</sequence>
<dbReference type="PROSITE" id="PS00213">
    <property type="entry name" value="LIPOCALIN"/>
    <property type="match status" value="1"/>
</dbReference>
<evidence type="ECO:0000313" key="2">
    <source>
        <dbReference type="Proteomes" id="UP001168990"/>
    </source>
</evidence>
<reference evidence="1" key="2">
    <citation type="submission" date="2023-03" db="EMBL/GenBank/DDBJ databases">
        <authorList>
            <person name="Inwood S.N."/>
            <person name="Skelly J.G."/>
            <person name="Guhlin J."/>
            <person name="Harrop T.W.R."/>
            <person name="Goldson S.G."/>
            <person name="Dearden P.K."/>
        </authorList>
    </citation>
    <scope>NUCLEOTIDE SEQUENCE</scope>
    <source>
        <strain evidence="1">Irish</strain>
        <tissue evidence="1">Whole body</tissue>
    </source>
</reference>
<dbReference type="Proteomes" id="UP001168990">
    <property type="component" value="Unassembled WGS sequence"/>
</dbReference>
<comment type="caution">
    <text evidence="1">The sequence shown here is derived from an EMBL/GenBank/DDBJ whole genome shotgun (WGS) entry which is preliminary data.</text>
</comment>
<evidence type="ECO:0000313" key="1">
    <source>
        <dbReference type="EMBL" id="KAK0160122.1"/>
    </source>
</evidence>
<organism evidence="1 2">
    <name type="scientific">Microctonus aethiopoides</name>
    <dbReference type="NCBI Taxonomy" id="144406"/>
    <lineage>
        <taxon>Eukaryota</taxon>
        <taxon>Metazoa</taxon>
        <taxon>Ecdysozoa</taxon>
        <taxon>Arthropoda</taxon>
        <taxon>Hexapoda</taxon>
        <taxon>Insecta</taxon>
        <taxon>Pterygota</taxon>
        <taxon>Neoptera</taxon>
        <taxon>Endopterygota</taxon>
        <taxon>Hymenoptera</taxon>
        <taxon>Apocrita</taxon>
        <taxon>Ichneumonoidea</taxon>
        <taxon>Braconidae</taxon>
        <taxon>Euphorinae</taxon>
        <taxon>Microctonus</taxon>
    </lineage>
</organism>
<dbReference type="SUPFAM" id="SSF50814">
    <property type="entry name" value="Lipocalins"/>
    <property type="match status" value="1"/>
</dbReference>
<reference evidence="1" key="1">
    <citation type="journal article" date="2023" name="bioRxiv">
        <title>Scaffold-level genome assemblies of two parasitoid biocontrol wasps reveal the parthenogenesis mechanism and an associated novel virus.</title>
        <authorList>
            <person name="Inwood S."/>
            <person name="Skelly J."/>
            <person name="Guhlin J."/>
            <person name="Harrop T."/>
            <person name="Goldson S."/>
            <person name="Dearden P."/>
        </authorList>
    </citation>
    <scope>NUCLEOTIDE SEQUENCE</scope>
    <source>
        <strain evidence="1">Irish</strain>
        <tissue evidence="1">Whole body</tissue>
    </source>
</reference>
<dbReference type="InterPro" id="IPR022272">
    <property type="entry name" value="Lipocalin_CS"/>
</dbReference>
<keyword evidence="2" id="KW-1185">Reference proteome</keyword>
<gene>
    <name evidence="1" type="ORF">PV328_007560</name>
</gene>